<dbReference type="PRINTS" id="PR00080">
    <property type="entry name" value="SDRFAMILY"/>
</dbReference>
<accession>A0ABN8BC46</accession>
<dbReference type="PANTHER" id="PTHR43157">
    <property type="entry name" value="PHOSPHATIDYLINOSITOL-GLYCAN BIOSYNTHESIS CLASS F PROTEIN-RELATED"/>
    <property type="match status" value="1"/>
</dbReference>
<dbReference type="Gene3D" id="3.40.50.720">
    <property type="entry name" value="NAD(P)-binding Rossmann-like Domain"/>
    <property type="match status" value="1"/>
</dbReference>
<keyword evidence="4" id="KW-1185">Reference proteome</keyword>
<evidence type="ECO:0000256" key="2">
    <source>
        <dbReference type="RuleBase" id="RU000363"/>
    </source>
</evidence>
<comment type="similarity">
    <text evidence="2">Belongs to the short-chain dehydrogenases/reductases (SDR) family.</text>
</comment>
<organism evidence="3 4">
    <name type="scientific">Chilo suppressalis</name>
    <name type="common">Asiatic rice borer moth</name>
    <dbReference type="NCBI Taxonomy" id="168631"/>
    <lineage>
        <taxon>Eukaryota</taxon>
        <taxon>Metazoa</taxon>
        <taxon>Ecdysozoa</taxon>
        <taxon>Arthropoda</taxon>
        <taxon>Hexapoda</taxon>
        <taxon>Insecta</taxon>
        <taxon>Pterygota</taxon>
        <taxon>Neoptera</taxon>
        <taxon>Endopterygota</taxon>
        <taxon>Lepidoptera</taxon>
        <taxon>Glossata</taxon>
        <taxon>Ditrysia</taxon>
        <taxon>Pyraloidea</taxon>
        <taxon>Crambidae</taxon>
        <taxon>Crambinae</taxon>
        <taxon>Chilo</taxon>
    </lineage>
</organism>
<dbReference type="SUPFAM" id="SSF51735">
    <property type="entry name" value="NAD(P)-binding Rossmann-fold domains"/>
    <property type="match status" value="1"/>
</dbReference>
<keyword evidence="1" id="KW-0560">Oxidoreductase</keyword>
<dbReference type="Pfam" id="PF00106">
    <property type="entry name" value="adh_short"/>
    <property type="match status" value="1"/>
</dbReference>
<protein>
    <submittedName>
        <fullName evidence="3">Uncharacterized protein</fullName>
    </submittedName>
</protein>
<dbReference type="Proteomes" id="UP001153292">
    <property type="component" value="Chromosome 9"/>
</dbReference>
<evidence type="ECO:0000313" key="3">
    <source>
        <dbReference type="EMBL" id="CAH0407546.1"/>
    </source>
</evidence>
<name>A0ABN8BC46_CHISP</name>
<evidence type="ECO:0000256" key="1">
    <source>
        <dbReference type="ARBA" id="ARBA00023002"/>
    </source>
</evidence>
<gene>
    <name evidence="3" type="ORF">CHILSU_LOCUS10946</name>
</gene>
<dbReference type="EMBL" id="OU963902">
    <property type="protein sequence ID" value="CAH0407546.1"/>
    <property type="molecule type" value="Genomic_DNA"/>
</dbReference>
<sequence>MYSELFAVTSVLITAAAISIWLKKKLSYRVCVSKVRLDGKTCVVTGGTSGIGLEIAKDFAKRGARVIIACPFTPEGKDAKENIVKDSGNQEVVFKQLNLASLDSTRNFALEILRTEHRLDILINNAGIGPSDKLTADGMLYTMQINYYGHFLLTNLLIPLLKKTGTLEDKSRIVNIASLLHRTGKYEYGNMNSPGIKSKLKSYSDSKLCLLLFAQELVRRLEGSNVIVHSVDPGGVATAIYEKGFGKSVGSLIKLWLNIFWKTPWHGAQTAIHAAVAESVRDTSGKLFRDCKEIAAHDSVYDTKAAKTLWDESEKLVQLNSIDES</sequence>
<dbReference type="InterPro" id="IPR036291">
    <property type="entry name" value="NAD(P)-bd_dom_sf"/>
</dbReference>
<proteinExistence type="inferred from homology"/>
<dbReference type="InterPro" id="IPR002347">
    <property type="entry name" value="SDR_fam"/>
</dbReference>
<dbReference type="PANTHER" id="PTHR43157:SF31">
    <property type="entry name" value="PHOSPHATIDYLINOSITOL-GLYCAN BIOSYNTHESIS CLASS F PROTEIN"/>
    <property type="match status" value="1"/>
</dbReference>
<reference evidence="3" key="1">
    <citation type="submission" date="2021-12" db="EMBL/GenBank/DDBJ databases">
        <authorList>
            <person name="King R."/>
        </authorList>
    </citation>
    <scope>NUCLEOTIDE SEQUENCE</scope>
</reference>
<dbReference type="PRINTS" id="PR00081">
    <property type="entry name" value="GDHRDH"/>
</dbReference>
<evidence type="ECO:0000313" key="4">
    <source>
        <dbReference type="Proteomes" id="UP001153292"/>
    </source>
</evidence>